<feature type="region of interest" description="Disordered" evidence="1">
    <location>
        <begin position="44"/>
        <end position="98"/>
    </location>
</feature>
<feature type="compositionally biased region" description="Basic and acidic residues" evidence="1">
    <location>
        <begin position="58"/>
        <end position="68"/>
    </location>
</feature>
<evidence type="ECO:0000313" key="2">
    <source>
        <dbReference type="EMBL" id="KAF7266883.1"/>
    </source>
</evidence>
<dbReference type="AlphaFoldDB" id="A0A834HSV8"/>
<dbReference type="EMBL" id="JAACXV010014491">
    <property type="protein sequence ID" value="KAF7266883.1"/>
    <property type="molecule type" value="Genomic_DNA"/>
</dbReference>
<evidence type="ECO:0000256" key="1">
    <source>
        <dbReference type="SAM" id="MobiDB-lite"/>
    </source>
</evidence>
<gene>
    <name evidence="2" type="ORF">GWI33_019813</name>
</gene>
<feature type="compositionally biased region" description="Basic and acidic residues" evidence="1">
    <location>
        <begin position="319"/>
        <end position="328"/>
    </location>
</feature>
<sequence>MGLFGGFKAKFTKDSSRKVPKSVKGAEVVCLGYRVRSEFDDLPRNTTATIKSPNIMPHKTEIIDHDKGASTSSVTSREKTPKKKVSPVPKIPIKESEKPVENVNHNIIPNRYPSEARIIDTKIPSNPKSPIKESERSANHDIIIHRSLPETSNIERNPNSIYVTGKTSSFEPKPKKEIKSILKGAAPPPPPPPPLLTTDEVSDHHRYDNNIIELSKDHDEHQSNFIFTTHSKSKDYTRTTAGAISSSRLLVDSDHTADIQTFIHAEVTEHNVSSDNSINHVSFGRAISHTSRQATSIFFDGDDEPEIQQRPRRVQINSDDDRRSSADC</sequence>
<name>A0A834HSV8_RHYFE</name>
<protein>
    <submittedName>
        <fullName evidence="2">Uncharacterized protein</fullName>
    </submittedName>
</protein>
<reference evidence="2" key="1">
    <citation type="submission" date="2020-08" db="EMBL/GenBank/DDBJ databases">
        <title>Genome sequencing and assembly of the red palm weevil Rhynchophorus ferrugineus.</title>
        <authorList>
            <person name="Dias G.B."/>
            <person name="Bergman C.M."/>
            <person name="Manee M."/>
        </authorList>
    </citation>
    <scope>NUCLEOTIDE SEQUENCE</scope>
    <source>
        <strain evidence="2">AA-2017</strain>
        <tissue evidence="2">Whole larva</tissue>
    </source>
</reference>
<evidence type="ECO:0000313" key="3">
    <source>
        <dbReference type="Proteomes" id="UP000625711"/>
    </source>
</evidence>
<accession>A0A834HSV8</accession>
<comment type="caution">
    <text evidence="2">The sequence shown here is derived from an EMBL/GenBank/DDBJ whole genome shotgun (WGS) entry which is preliminary data.</text>
</comment>
<proteinExistence type="predicted"/>
<organism evidence="2 3">
    <name type="scientific">Rhynchophorus ferrugineus</name>
    <name type="common">Red palm weevil</name>
    <name type="synonym">Curculio ferrugineus</name>
    <dbReference type="NCBI Taxonomy" id="354439"/>
    <lineage>
        <taxon>Eukaryota</taxon>
        <taxon>Metazoa</taxon>
        <taxon>Ecdysozoa</taxon>
        <taxon>Arthropoda</taxon>
        <taxon>Hexapoda</taxon>
        <taxon>Insecta</taxon>
        <taxon>Pterygota</taxon>
        <taxon>Neoptera</taxon>
        <taxon>Endopterygota</taxon>
        <taxon>Coleoptera</taxon>
        <taxon>Polyphaga</taxon>
        <taxon>Cucujiformia</taxon>
        <taxon>Curculionidae</taxon>
        <taxon>Dryophthorinae</taxon>
        <taxon>Rhynchophorus</taxon>
    </lineage>
</organism>
<dbReference type="OrthoDB" id="6770873at2759"/>
<feature type="region of interest" description="Disordered" evidence="1">
    <location>
        <begin position="300"/>
        <end position="328"/>
    </location>
</feature>
<keyword evidence="3" id="KW-1185">Reference proteome</keyword>
<dbReference type="Proteomes" id="UP000625711">
    <property type="component" value="Unassembled WGS sequence"/>
</dbReference>